<dbReference type="SUPFAM" id="SSF53850">
    <property type="entry name" value="Periplasmic binding protein-like II"/>
    <property type="match status" value="1"/>
</dbReference>
<dbReference type="InterPro" id="IPR006059">
    <property type="entry name" value="SBP"/>
</dbReference>
<dbReference type="Gene3D" id="3.40.190.10">
    <property type="entry name" value="Periplasmic binding protein-like II"/>
    <property type="match status" value="1"/>
</dbReference>
<gene>
    <name evidence="1" type="ORF">ACFOZ8_22305</name>
</gene>
<dbReference type="PANTHER" id="PTHR43649">
    <property type="entry name" value="ARABINOSE-BINDING PROTEIN-RELATED"/>
    <property type="match status" value="1"/>
</dbReference>
<keyword evidence="2" id="KW-1185">Reference proteome</keyword>
<evidence type="ECO:0000313" key="1">
    <source>
        <dbReference type="EMBL" id="MFC4102354.1"/>
    </source>
</evidence>
<evidence type="ECO:0000313" key="2">
    <source>
        <dbReference type="Proteomes" id="UP001595715"/>
    </source>
</evidence>
<name>A0ABV8K8K5_9BACL</name>
<protein>
    <submittedName>
        <fullName evidence="1">ABC transporter substrate-binding protein</fullName>
    </submittedName>
</protein>
<organism evidence="1 2">
    <name type="scientific">Paenibacillus xanthanilyticus</name>
    <dbReference type="NCBI Taxonomy" id="1783531"/>
    <lineage>
        <taxon>Bacteria</taxon>
        <taxon>Bacillati</taxon>
        <taxon>Bacillota</taxon>
        <taxon>Bacilli</taxon>
        <taxon>Bacillales</taxon>
        <taxon>Paenibacillaceae</taxon>
        <taxon>Paenibacillus</taxon>
    </lineage>
</organism>
<proteinExistence type="predicted"/>
<dbReference type="PANTHER" id="PTHR43649:SF12">
    <property type="entry name" value="DIACETYLCHITOBIOSE BINDING PROTEIN DASA"/>
    <property type="match status" value="1"/>
</dbReference>
<dbReference type="RefSeq" id="WP_377720974.1">
    <property type="nucleotide sequence ID" value="NZ_JBHSAM010000033.1"/>
</dbReference>
<dbReference type="Pfam" id="PF01547">
    <property type="entry name" value="SBP_bac_1"/>
    <property type="match status" value="1"/>
</dbReference>
<sequence>MSDWRFLTSDVRGTETTPRPCAADDAGGAAIAALLGGCAEENAAAAKTTLKIAVVNESWYRHFYGDYIEAAFPEQPIELIVTEPDDRHPPTYEQYKRQLAETQPDLILNDRDFYRRLAEDGLLSDLSARMQADGMDENRYFRGMLEGMKVGGQLYGLSPWFDASFLTYNEDLFRRYGIDPPRSGMTMAEVLALADEFSRAGSAKDGIYGFHANLQSMPYDHLFLFAFWEGIRMYNADTGKVTLNTPAWERIAGSIIEAYRSGTFYMQDIEGRVEDGRTYYDKEMMEAGELFGQGKAAMTIDGYRADGASFKVGRVAGPVSSANPGHSATVTLHQFMGIASSAAQADRAWKVIRFMMSDYVAKATVAVEEDRLTSNRAYLEYRPDPTLSEVYELLPLPYVETNQEAMDDYDWTAFRRPFEDMIDAEMKKAIHGERTAAETMAAIQKEGQALLDMARRE</sequence>
<comment type="caution">
    <text evidence="1">The sequence shown here is derived from an EMBL/GenBank/DDBJ whole genome shotgun (WGS) entry which is preliminary data.</text>
</comment>
<dbReference type="EMBL" id="JBHSAM010000033">
    <property type="protein sequence ID" value="MFC4102354.1"/>
    <property type="molecule type" value="Genomic_DNA"/>
</dbReference>
<dbReference type="Proteomes" id="UP001595715">
    <property type="component" value="Unassembled WGS sequence"/>
</dbReference>
<reference evidence="2" key="1">
    <citation type="journal article" date="2019" name="Int. J. Syst. Evol. Microbiol.">
        <title>The Global Catalogue of Microorganisms (GCM) 10K type strain sequencing project: providing services to taxonomists for standard genome sequencing and annotation.</title>
        <authorList>
            <consortium name="The Broad Institute Genomics Platform"/>
            <consortium name="The Broad Institute Genome Sequencing Center for Infectious Disease"/>
            <person name="Wu L."/>
            <person name="Ma J."/>
        </authorList>
    </citation>
    <scope>NUCLEOTIDE SEQUENCE [LARGE SCALE GENOMIC DNA]</scope>
    <source>
        <strain evidence="2">IBRC-M 10987</strain>
    </source>
</reference>
<dbReference type="InterPro" id="IPR050490">
    <property type="entry name" value="Bact_solute-bd_prot1"/>
</dbReference>
<accession>A0ABV8K8K5</accession>